<evidence type="ECO:0000313" key="5">
    <source>
        <dbReference type="Proteomes" id="UP000663827"/>
    </source>
</evidence>
<name>A0A8H3ECJ9_9AGAM</name>
<feature type="domain" description="L-lysine epsilon oxidase C-terminal" evidence="3">
    <location>
        <begin position="366"/>
        <end position="478"/>
    </location>
</feature>
<feature type="domain" description="L-Lysine epsilon oxidase N-terminal" evidence="2">
    <location>
        <begin position="14"/>
        <end position="226"/>
    </location>
</feature>
<proteinExistence type="predicted"/>
<accession>A0A8H3ECJ9</accession>
<evidence type="ECO:0008006" key="6">
    <source>
        <dbReference type="Google" id="ProtNLM"/>
    </source>
</evidence>
<dbReference type="InterPro" id="IPR041173">
    <property type="entry name" value="LodA_C"/>
</dbReference>
<evidence type="ECO:0000256" key="1">
    <source>
        <dbReference type="SAM" id="MobiDB-lite"/>
    </source>
</evidence>
<dbReference type="EMBL" id="CAJNJQ010006667">
    <property type="protein sequence ID" value="CAE7234192.1"/>
    <property type="molecule type" value="Genomic_DNA"/>
</dbReference>
<evidence type="ECO:0000259" key="3">
    <source>
        <dbReference type="Pfam" id="PF18417"/>
    </source>
</evidence>
<organism evidence="4 5">
    <name type="scientific">Rhizoctonia solani</name>
    <dbReference type="NCBI Taxonomy" id="456999"/>
    <lineage>
        <taxon>Eukaryota</taxon>
        <taxon>Fungi</taxon>
        <taxon>Dikarya</taxon>
        <taxon>Basidiomycota</taxon>
        <taxon>Agaricomycotina</taxon>
        <taxon>Agaricomycetes</taxon>
        <taxon>Cantharellales</taxon>
        <taxon>Ceratobasidiaceae</taxon>
        <taxon>Rhizoctonia</taxon>
    </lineage>
</organism>
<evidence type="ECO:0000259" key="2">
    <source>
        <dbReference type="Pfam" id="PF17990"/>
    </source>
</evidence>
<feature type="region of interest" description="Disordered" evidence="1">
    <location>
        <begin position="489"/>
        <end position="517"/>
    </location>
</feature>
<dbReference type="Pfam" id="PF17990">
    <property type="entry name" value="LodA_N"/>
    <property type="match status" value="1"/>
</dbReference>
<dbReference type="InterPro" id="IPR041168">
    <property type="entry name" value="LodA_N"/>
</dbReference>
<evidence type="ECO:0000313" key="4">
    <source>
        <dbReference type="EMBL" id="CAE7234192.1"/>
    </source>
</evidence>
<dbReference type="Pfam" id="PF18417">
    <property type="entry name" value="LodA_C"/>
    <property type="match status" value="1"/>
</dbReference>
<dbReference type="Proteomes" id="UP000663827">
    <property type="component" value="Unassembled WGS sequence"/>
</dbReference>
<protein>
    <recommendedName>
        <fullName evidence="6">L-lysine 6-oxidase</fullName>
    </recommendedName>
</protein>
<feature type="region of interest" description="Disordered" evidence="1">
    <location>
        <begin position="304"/>
        <end position="328"/>
    </location>
</feature>
<gene>
    <name evidence="4" type="ORF">RDB_LOCUS193261</name>
</gene>
<sequence>MTFTPEDIAHVDIYPPIAIARVGNSSEYFIGSEVPGVEPIPDGGFKDKDFKIKKQAARFRVYAYDKEGKVLGEITSAHYDLKWTVHVANKKPAWVHFRGETELEKWNLRNGAVQGWPEGQEKTYEFTNTRTQLIIDSGERVIEGANVKDVFLDGVFGKDSDKIPHTEVRLGELRTDEQGRLLVLPSDGHSFSVDGKEEIDGFDNDRWVDNMSDGTVHVAVKPKSKPHDIPVKNRATIITAPPRFASGTHAATTLYELIEDIYERPRRKEAGYDVGIVDYYRDIHPLFKRIYLLSWTNKTALEGHGPDSISRFSGPKLSDPKEGNGTRVARFKKIRAPEPNKHQEGPTDGKMPELFGAAGRNGPPASLTQLQYDRLKKWSGGKFETGVEADPHPSFDKIPIEEQPSALTRAALEWSIGAAFYPGIECYWHVQQDGVYKAGDRFRFADTVTPGDLTRGLSLPWQSDFQNCNVKWWPSIRPDDVVTEADFNQQQEHVTSPDKLASSFGEEHRKPWNRGVESQSDMVQKWNKLGFVARQSYGNASNLPEILVEMQRDPSITPP</sequence>
<comment type="caution">
    <text evidence="4">The sequence shown here is derived from an EMBL/GenBank/DDBJ whole genome shotgun (WGS) entry which is preliminary data.</text>
</comment>
<dbReference type="AlphaFoldDB" id="A0A8H3ECJ9"/>
<reference evidence="4" key="1">
    <citation type="submission" date="2021-01" db="EMBL/GenBank/DDBJ databases">
        <authorList>
            <person name="Kaushik A."/>
        </authorList>
    </citation>
    <scope>NUCLEOTIDE SEQUENCE</scope>
    <source>
        <strain evidence="4">AG5</strain>
    </source>
</reference>